<organism evidence="2">
    <name type="scientific">Salmonella enterica</name>
    <name type="common">Salmonella choleraesuis</name>
    <dbReference type="NCBI Taxonomy" id="28901"/>
    <lineage>
        <taxon>Bacteria</taxon>
        <taxon>Pseudomonadati</taxon>
        <taxon>Pseudomonadota</taxon>
        <taxon>Gammaproteobacteria</taxon>
        <taxon>Enterobacterales</taxon>
        <taxon>Enterobacteriaceae</taxon>
        <taxon>Salmonella</taxon>
    </lineage>
</organism>
<dbReference type="Pfam" id="PF14359">
    <property type="entry name" value="DUF4406"/>
    <property type="match status" value="1"/>
</dbReference>
<proteinExistence type="predicted"/>
<dbReference type="EMBL" id="AAMCFY010000020">
    <property type="protein sequence ID" value="EDF8918878.1"/>
    <property type="molecule type" value="Genomic_DNA"/>
</dbReference>
<sequence length="260" mass="29019">MNNQKDKKVVFICGPMTGYENYNRDAFMRKEMELIDCGATVLNPAMLPDGLGHGQYLTITRGMIRVSDAVCLLPGWEVSNGARQEVLYAMKHNIWPMGFDGAMREKLKEVLWTAFTAGEYAWRSALSNPMRPAEKSLLESIQRDHDKVESEIDKVASTTTKRRPGQAFAEFLHPENFRCRTASVKDAEPQRATEYALLPRKGVLDVAEKLTWISGVLESVQASFAFASSSLRLSELAEAKAATDEAYNALCQALADEVME</sequence>
<dbReference type="AlphaFoldDB" id="A0A629K7K0"/>
<protein>
    <submittedName>
        <fullName evidence="2">DUF4406 domain-containing protein</fullName>
    </submittedName>
</protein>
<evidence type="ECO:0000313" key="1">
    <source>
        <dbReference type="EMBL" id="ECX6662004.1"/>
    </source>
</evidence>
<comment type="caution">
    <text evidence="2">The sequence shown here is derived from an EMBL/GenBank/DDBJ whole genome shotgun (WGS) entry which is preliminary data.</text>
</comment>
<accession>A0A629K7K0</accession>
<gene>
    <name evidence="1" type="ORF">F6X26_24135</name>
    <name evidence="2" type="ORF">GCB20_07890</name>
</gene>
<name>A0A629K7K0_SALER</name>
<reference evidence="2" key="1">
    <citation type="submission" date="2019-10" db="EMBL/GenBank/DDBJ databases">
        <authorList>
            <consortium name="PulseNet: The National Subtyping Network for Foodborne Disease Surveillance"/>
            <person name="Tarr C.L."/>
            <person name="Trees E."/>
            <person name="Katz L.S."/>
            <person name="Carleton-Romer H.A."/>
            <person name="Stroika S."/>
            <person name="Kucerova Z."/>
            <person name="Roache K.F."/>
            <person name="Sabol A.L."/>
            <person name="Besser J."/>
            <person name="Gerner-Smidt P."/>
        </authorList>
    </citation>
    <scope>NUCLEOTIDE SEQUENCE</scope>
    <source>
        <strain evidence="1">PNUSAS101199</strain>
        <strain evidence="2">PNUSAS108628</strain>
    </source>
</reference>
<evidence type="ECO:0000313" key="2">
    <source>
        <dbReference type="EMBL" id="EDF8918878.1"/>
    </source>
</evidence>
<dbReference type="Gene3D" id="3.40.50.10400">
    <property type="entry name" value="Hypothetical protein PA1492"/>
    <property type="match status" value="1"/>
</dbReference>
<dbReference type="SUPFAM" id="SSF52309">
    <property type="entry name" value="N-(deoxy)ribosyltransferase-like"/>
    <property type="match status" value="1"/>
</dbReference>
<dbReference type="EMBL" id="AALAOU010000024">
    <property type="protein sequence ID" value="ECX6662004.1"/>
    <property type="molecule type" value="Genomic_DNA"/>
</dbReference>
<dbReference type="InterPro" id="IPR025518">
    <property type="entry name" value="DUF4406"/>
</dbReference>